<dbReference type="PRINTS" id="PR00113">
    <property type="entry name" value="ALKPHPHTASE"/>
</dbReference>
<dbReference type="WBParaSite" id="HPBE_0002223501-mRNA-1">
    <property type="protein sequence ID" value="HPBE_0002223501-mRNA-1"/>
    <property type="gene ID" value="HPBE_0002223501"/>
</dbReference>
<dbReference type="InterPro" id="IPR001952">
    <property type="entry name" value="Alkaline_phosphatase"/>
</dbReference>
<dbReference type="EC" id="3.1.3.1" evidence="1"/>
<evidence type="ECO:0000256" key="1">
    <source>
        <dbReference type="ARBA" id="ARBA00012647"/>
    </source>
</evidence>
<dbReference type="CDD" id="cd16012">
    <property type="entry name" value="ALP"/>
    <property type="match status" value="1"/>
</dbReference>
<dbReference type="Proteomes" id="UP000050761">
    <property type="component" value="Unassembled WGS sequence"/>
</dbReference>
<gene>
    <name evidence="5" type="ORF">HPBE_LOCUS22234</name>
</gene>
<proteinExistence type="inferred from homology"/>
<dbReference type="SMART" id="SM00098">
    <property type="entry name" value="alkPPc"/>
    <property type="match status" value="1"/>
</dbReference>
<feature type="binding site" evidence="3">
    <location>
        <position position="235"/>
    </location>
    <ligand>
        <name>Mg(2+)</name>
        <dbReference type="ChEBI" id="CHEBI:18420"/>
    </ligand>
</feature>
<dbReference type="GO" id="GO:0004035">
    <property type="term" value="F:alkaline phosphatase activity"/>
    <property type="evidence" value="ECO:0007669"/>
    <property type="project" value="UniProtKB-EC"/>
</dbReference>
<keyword evidence="3" id="KW-0479">Metal-binding</keyword>
<evidence type="ECO:0000256" key="4">
    <source>
        <dbReference type="RuleBase" id="RU003946"/>
    </source>
</evidence>
<comment type="cofactor">
    <cofactor evidence="3">
        <name>Mg(2+)</name>
        <dbReference type="ChEBI" id="CHEBI:18420"/>
    </cofactor>
    <text evidence="3">Binds 1 Mg(2+) ion.</text>
</comment>
<evidence type="ECO:0000313" key="7">
    <source>
        <dbReference type="WBParaSite" id="HPBE_0002223501-mRNA-1"/>
    </source>
</evidence>
<dbReference type="InterPro" id="IPR017850">
    <property type="entry name" value="Alkaline_phosphatase_core_sf"/>
</dbReference>
<keyword evidence="3" id="KW-0460">Magnesium</keyword>
<dbReference type="Pfam" id="PF00245">
    <property type="entry name" value="Alk_phosphatase"/>
    <property type="match status" value="1"/>
</dbReference>
<reference evidence="5 6" key="1">
    <citation type="submission" date="2018-11" db="EMBL/GenBank/DDBJ databases">
        <authorList>
            <consortium name="Pathogen Informatics"/>
        </authorList>
    </citation>
    <scope>NUCLEOTIDE SEQUENCE [LARGE SCALE GENOMIC DNA]</scope>
</reference>
<dbReference type="Gene3D" id="3.40.720.10">
    <property type="entry name" value="Alkaline Phosphatase, subunit A"/>
    <property type="match status" value="1"/>
</dbReference>
<dbReference type="SUPFAM" id="SSF53649">
    <property type="entry name" value="Alkaline phosphatase-like"/>
    <property type="match status" value="1"/>
</dbReference>
<sequence>MGIATVTSYRIAKNQKLQSPYVQLPVYFETFPYSGLLKVDSMTLGMKPGLSVICTTSPEDHIEGIADLAIEKGLAVGSVTNTRITHATPAALFAKGVHRLFEYDEEELIESGATCRNDIAAQLLNYPAANFQVIMGGGANRLMDSSRGGKRRDGLNVDLEWEKLGGKRKILRTGKDLREYNASRGEKVLGIFAPSHIPYVVDRNNSPVVPELYEMTAKAIEILRHHDKGYFLLVEGGNIDLAEHANEMHYAFAEMSSFEH</sequence>
<evidence type="ECO:0000313" key="6">
    <source>
        <dbReference type="Proteomes" id="UP000050761"/>
    </source>
</evidence>
<dbReference type="GO" id="GO:0046872">
    <property type="term" value="F:metal ion binding"/>
    <property type="evidence" value="ECO:0007669"/>
    <property type="project" value="UniProtKB-KW"/>
</dbReference>
<dbReference type="EMBL" id="UZAH01033780">
    <property type="protein sequence ID" value="VDP31166.1"/>
    <property type="molecule type" value="Genomic_DNA"/>
</dbReference>
<dbReference type="AlphaFoldDB" id="A0A3P8GJZ3"/>
<keyword evidence="3" id="KW-0862">Zinc</keyword>
<name>A0A3P8GJZ3_HELPZ</name>
<evidence type="ECO:0000256" key="3">
    <source>
        <dbReference type="PIRSR" id="PIRSR601952-2"/>
    </source>
</evidence>
<dbReference type="OrthoDB" id="5818554at2759"/>
<feature type="binding site" evidence="3">
    <location>
        <position position="86"/>
    </location>
    <ligand>
        <name>Mg(2+)</name>
        <dbReference type="ChEBI" id="CHEBI:18420"/>
    </ligand>
</feature>
<feature type="binding site" evidence="3">
    <location>
        <position position="240"/>
    </location>
    <ligand>
        <name>Zn(2+)</name>
        <dbReference type="ChEBI" id="CHEBI:29105"/>
        <label>2</label>
    </ligand>
</feature>
<protein>
    <recommendedName>
        <fullName evidence="1">alkaline phosphatase</fullName>
        <ecNumber evidence="1">3.1.3.1</ecNumber>
    </recommendedName>
</protein>
<reference evidence="7" key="2">
    <citation type="submission" date="2019-09" db="UniProtKB">
        <authorList>
            <consortium name="WormBaseParasite"/>
        </authorList>
    </citation>
    <scope>IDENTIFICATION</scope>
</reference>
<keyword evidence="2" id="KW-0597">Phosphoprotein</keyword>
<dbReference type="PANTHER" id="PTHR11596:SF5">
    <property type="entry name" value="ALKALINE PHOSPHATASE"/>
    <property type="match status" value="1"/>
</dbReference>
<feature type="binding site" evidence="3">
    <location>
        <position position="88"/>
    </location>
    <ligand>
        <name>Mg(2+)</name>
        <dbReference type="ChEBI" id="CHEBI:18420"/>
    </ligand>
</feature>
<comment type="similarity">
    <text evidence="4">Belongs to the alkaline phosphatase family.</text>
</comment>
<accession>A0A3P8GJZ3</accession>
<evidence type="ECO:0000256" key="2">
    <source>
        <dbReference type="ARBA" id="ARBA00022553"/>
    </source>
</evidence>
<keyword evidence="6" id="KW-1185">Reference proteome</keyword>
<dbReference type="PANTHER" id="PTHR11596">
    <property type="entry name" value="ALKALINE PHOSPHATASE"/>
    <property type="match status" value="1"/>
</dbReference>
<organism evidence="5">
    <name type="scientific">Heligmosomoides polygyrus</name>
    <name type="common">Parasitic roundworm</name>
    <dbReference type="NCBI Taxonomy" id="6339"/>
    <lineage>
        <taxon>Eukaryota</taxon>
        <taxon>Metazoa</taxon>
        <taxon>Ecdysozoa</taxon>
        <taxon>Nematoda</taxon>
        <taxon>Chromadorea</taxon>
        <taxon>Rhabditida</taxon>
        <taxon>Rhabditina</taxon>
        <taxon>Rhabditomorpha</taxon>
        <taxon>Strongyloidea</taxon>
        <taxon>Heligmosomidae</taxon>
        <taxon>Heligmosomoides</taxon>
    </lineage>
</organism>
<comment type="cofactor">
    <cofactor evidence="3">
        <name>Zn(2+)</name>
        <dbReference type="ChEBI" id="CHEBI:29105"/>
    </cofactor>
    <text evidence="3">Binds 2 Zn(2+) ions.</text>
</comment>
<feature type="non-terminal residue" evidence="5">
    <location>
        <position position="260"/>
    </location>
</feature>
<evidence type="ECO:0000313" key="5">
    <source>
        <dbReference type="EMBL" id="VDP31166.1"/>
    </source>
</evidence>
<feature type="binding site" evidence="3">
    <location>
        <position position="244"/>
    </location>
    <ligand>
        <name>Zn(2+)</name>
        <dbReference type="ChEBI" id="CHEBI:29105"/>
        <label>2</label>
    </ligand>
</feature>